<dbReference type="InterPro" id="IPR043502">
    <property type="entry name" value="DNA/RNA_pol_sf"/>
</dbReference>
<dbReference type="AlphaFoldDB" id="A0AAQ3U9Y1"/>
<feature type="domain" description="Reverse transcriptase/retrotransposon-derived protein RNase H-like" evidence="1">
    <location>
        <begin position="13"/>
        <end position="94"/>
    </location>
</feature>
<dbReference type="CDD" id="cd09274">
    <property type="entry name" value="RNase_HI_RT_Ty3"/>
    <property type="match status" value="1"/>
</dbReference>
<name>A0AAQ3U9Y1_PASNO</name>
<gene>
    <name evidence="2" type="ORF">U9M48_033370</name>
</gene>
<evidence type="ECO:0000259" key="1">
    <source>
        <dbReference type="Pfam" id="PF17919"/>
    </source>
</evidence>
<protein>
    <recommendedName>
        <fullName evidence="1">Reverse transcriptase/retrotransposon-derived protein RNase H-like domain-containing protein</fullName>
    </recommendedName>
</protein>
<dbReference type="Proteomes" id="UP001341281">
    <property type="component" value="Chromosome 07"/>
</dbReference>
<dbReference type="InterPro" id="IPR043128">
    <property type="entry name" value="Rev_trsase/Diguanyl_cyclase"/>
</dbReference>
<dbReference type="EMBL" id="CP144751">
    <property type="protein sequence ID" value="WVZ86617.1"/>
    <property type="molecule type" value="Genomic_DNA"/>
</dbReference>
<evidence type="ECO:0000313" key="3">
    <source>
        <dbReference type="Proteomes" id="UP001341281"/>
    </source>
</evidence>
<dbReference type="SUPFAM" id="SSF56672">
    <property type="entry name" value="DNA/RNA polymerases"/>
    <property type="match status" value="1"/>
</dbReference>
<dbReference type="Pfam" id="PF17919">
    <property type="entry name" value="RT_RNaseH_2"/>
    <property type="match status" value="1"/>
</dbReference>
<accession>A0AAQ3U9Y1</accession>
<proteinExistence type="predicted"/>
<dbReference type="PANTHER" id="PTHR34072:SF52">
    <property type="entry name" value="RIBONUCLEASE H"/>
    <property type="match status" value="1"/>
</dbReference>
<dbReference type="PANTHER" id="PTHR34072">
    <property type="entry name" value="ENZYMATIC POLYPROTEIN-RELATED"/>
    <property type="match status" value="1"/>
</dbReference>
<sequence>MTALRKKDARFEWTEAREKSFQEPKAKLTSAPVLVLPDIHRDFVIYRDASRQGLGCVLMRDDKVIAYASRQLKDHEQNYPTHDLELAAVVHAPKVYTDHKSLKYIFTQLDLNPRQRRWLELIKDFDMSIRYHPWQGKCGSGCIEREKHMARSGSQGINT</sequence>
<organism evidence="2 3">
    <name type="scientific">Paspalum notatum var. saurae</name>
    <dbReference type="NCBI Taxonomy" id="547442"/>
    <lineage>
        <taxon>Eukaryota</taxon>
        <taxon>Viridiplantae</taxon>
        <taxon>Streptophyta</taxon>
        <taxon>Embryophyta</taxon>
        <taxon>Tracheophyta</taxon>
        <taxon>Spermatophyta</taxon>
        <taxon>Magnoliopsida</taxon>
        <taxon>Liliopsida</taxon>
        <taxon>Poales</taxon>
        <taxon>Poaceae</taxon>
        <taxon>PACMAD clade</taxon>
        <taxon>Panicoideae</taxon>
        <taxon>Andropogonodae</taxon>
        <taxon>Paspaleae</taxon>
        <taxon>Paspalinae</taxon>
        <taxon>Paspalum</taxon>
    </lineage>
</organism>
<evidence type="ECO:0000313" key="2">
    <source>
        <dbReference type="EMBL" id="WVZ86617.1"/>
    </source>
</evidence>
<dbReference type="InterPro" id="IPR041577">
    <property type="entry name" value="RT_RNaseH_2"/>
</dbReference>
<reference evidence="2 3" key="1">
    <citation type="submission" date="2024-02" db="EMBL/GenBank/DDBJ databases">
        <title>High-quality chromosome-scale genome assembly of Pensacola bahiagrass (Paspalum notatum Flugge var. saurae).</title>
        <authorList>
            <person name="Vega J.M."/>
            <person name="Podio M."/>
            <person name="Orjuela J."/>
            <person name="Siena L.A."/>
            <person name="Pessino S.C."/>
            <person name="Combes M.C."/>
            <person name="Mariac C."/>
            <person name="Albertini E."/>
            <person name="Pupilli F."/>
            <person name="Ortiz J.P.A."/>
            <person name="Leblanc O."/>
        </authorList>
    </citation>
    <scope>NUCLEOTIDE SEQUENCE [LARGE SCALE GENOMIC DNA]</scope>
    <source>
        <strain evidence="2">R1</strain>
        <tissue evidence="2">Leaf</tissue>
    </source>
</reference>
<keyword evidence="3" id="KW-1185">Reference proteome</keyword>
<dbReference type="Gene3D" id="3.30.70.270">
    <property type="match status" value="1"/>
</dbReference>